<evidence type="ECO:0000256" key="1">
    <source>
        <dbReference type="ARBA" id="ARBA00007992"/>
    </source>
</evidence>
<evidence type="ECO:0000313" key="7">
    <source>
        <dbReference type="EMBL" id="KAG5665068.1"/>
    </source>
</evidence>
<evidence type="ECO:0000256" key="2">
    <source>
        <dbReference type="ARBA" id="ARBA00022630"/>
    </source>
</evidence>
<dbReference type="InterPro" id="IPR036188">
    <property type="entry name" value="FAD/NAD-bd_sf"/>
</dbReference>
<evidence type="ECO:0000259" key="6">
    <source>
        <dbReference type="Pfam" id="PF01494"/>
    </source>
</evidence>
<comment type="caution">
    <text evidence="7">The sequence shown here is derived from an EMBL/GenBank/DDBJ whole genome shotgun (WGS) entry which is preliminary data.</text>
</comment>
<accession>A0A9P7KWJ7</accession>
<dbReference type="Gene3D" id="3.30.9.10">
    <property type="entry name" value="D-Amino Acid Oxidase, subunit A, domain 2"/>
    <property type="match status" value="1"/>
</dbReference>
<name>A0A9P7KWJ7_9HYPO</name>
<dbReference type="Gene3D" id="3.50.50.60">
    <property type="entry name" value="FAD/NAD(P)-binding domain"/>
    <property type="match status" value="2"/>
</dbReference>
<keyword evidence="8" id="KW-1185">Reference proteome</keyword>
<dbReference type="PANTHER" id="PTHR13789:SF215">
    <property type="entry name" value="FAD-BINDING DOMAIN-CONTAINING PROTEIN-RELATED"/>
    <property type="match status" value="1"/>
</dbReference>
<evidence type="ECO:0000256" key="3">
    <source>
        <dbReference type="ARBA" id="ARBA00022827"/>
    </source>
</evidence>
<dbReference type="EMBL" id="JAGPUO010000002">
    <property type="protein sequence ID" value="KAG5665068.1"/>
    <property type="molecule type" value="Genomic_DNA"/>
</dbReference>
<dbReference type="PRINTS" id="PR00420">
    <property type="entry name" value="RNGMNOXGNASE"/>
</dbReference>
<keyword evidence="5" id="KW-0503">Monooxygenase</keyword>
<feature type="domain" description="FAD-binding" evidence="6">
    <location>
        <begin position="469"/>
        <end position="828"/>
    </location>
</feature>
<dbReference type="Proteomes" id="UP000782241">
    <property type="component" value="Unassembled WGS sequence"/>
</dbReference>
<evidence type="ECO:0000313" key="8">
    <source>
        <dbReference type="Proteomes" id="UP000782241"/>
    </source>
</evidence>
<dbReference type="Pfam" id="PF01494">
    <property type="entry name" value="FAD_binding_3"/>
    <property type="match status" value="2"/>
</dbReference>
<dbReference type="SUPFAM" id="SSF54373">
    <property type="entry name" value="FAD-linked reductases, C-terminal domain"/>
    <property type="match status" value="1"/>
</dbReference>
<keyword evidence="2" id="KW-0285">Flavoprotein</keyword>
<dbReference type="AlphaFoldDB" id="A0A9P7KWJ7"/>
<dbReference type="GO" id="GO:0004497">
    <property type="term" value="F:monooxygenase activity"/>
    <property type="evidence" value="ECO:0007669"/>
    <property type="project" value="UniProtKB-KW"/>
</dbReference>
<keyword evidence="4" id="KW-0560">Oxidoreductase</keyword>
<organism evidence="7 8">
    <name type="scientific">Fusarium avenaceum</name>
    <dbReference type="NCBI Taxonomy" id="40199"/>
    <lineage>
        <taxon>Eukaryota</taxon>
        <taxon>Fungi</taxon>
        <taxon>Dikarya</taxon>
        <taxon>Ascomycota</taxon>
        <taxon>Pezizomycotina</taxon>
        <taxon>Sordariomycetes</taxon>
        <taxon>Hypocreomycetidae</taxon>
        <taxon>Hypocreales</taxon>
        <taxon>Nectriaceae</taxon>
        <taxon>Fusarium</taxon>
        <taxon>Fusarium tricinctum species complex</taxon>
    </lineage>
</organism>
<proteinExistence type="inferred from homology"/>
<dbReference type="InterPro" id="IPR050493">
    <property type="entry name" value="FAD-dep_Monooxygenase_BioMet"/>
</dbReference>
<dbReference type="GO" id="GO:0071949">
    <property type="term" value="F:FAD binding"/>
    <property type="evidence" value="ECO:0007669"/>
    <property type="project" value="InterPro"/>
</dbReference>
<dbReference type="Pfam" id="PF21274">
    <property type="entry name" value="Rng_hyd_C"/>
    <property type="match status" value="1"/>
</dbReference>
<dbReference type="PANTHER" id="PTHR13789">
    <property type="entry name" value="MONOOXYGENASE"/>
    <property type="match status" value="1"/>
</dbReference>
<gene>
    <name evidence="7" type="ORF">KAF25_008802</name>
</gene>
<protein>
    <recommendedName>
        <fullName evidence="6">FAD-binding domain-containing protein</fullName>
    </recommendedName>
</protein>
<evidence type="ECO:0000256" key="4">
    <source>
        <dbReference type="ARBA" id="ARBA00023002"/>
    </source>
</evidence>
<dbReference type="Gene3D" id="3.40.30.120">
    <property type="match status" value="1"/>
</dbReference>
<dbReference type="InterPro" id="IPR002938">
    <property type="entry name" value="FAD-bd"/>
</dbReference>
<reference evidence="7" key="1">
    <citation type="submission" date="2021-04" db="EMBL/GenBank/DDBJ databases">
        <title>Draft genome of Fusarium avenaceum strain F156N33, isolated from an atmospheric sample in Virginia.</title>
        <authorList>
            <person name="Yang S."/>
            <person name="Vinatzer B.A."/>
            <person name="Coleman J."/>
        </authorList>
    </citation>
    <scope>NUCLEOTIDE SEQUENCE</scope>
    <source>
        <strain evidence="7">F156N33</strain>
    </source>
</reference>
<dbReference type="SUPFAM" id="SSF51905">
    <property type="entry name" value="FAD/NAD(P)-binding domain"/>
    <property type="match status" value="2"/>
</dbReference>
<keyword evidence="3" id="KW-0274">FAD</keyword>
<evidence type="ECO:0000256" key="5">
    <source>
        <dbReference type="ARBA" id="ARBA00023033"/>
    </source>
</evidence>
<feature type="domain" description="FAD-binding" evidence="6">
    <location>
        <begin position="4"/>
        <end position="383"/>
    </location>
</feature>
<comment type="similarity">
    <text evidence="1">Belongs to the paxM FAD-dependent monooxygenase family.</text>
</comment>
<sequence>MPLKVLVAGAGLGGLGAAIAMARAGHNVEVFEQSRFMNEVGAAIHIAPNASRILKSWGIDFEDLQAVLCNAIKVYDNTGKLIFVPVVGTCGIIFLAQSIRANLAPIIQKTDELQKKIGSEDEWLLTHRVDLHNTLRKAAGNKTYADRIKLHVASKVVSADAETAEITLGNGTKHKGDLLIGADGVHSKVVIAVAGSQPQSVSTKQNTFRFLVPIDKVLANPTTGPFFGNLGFDCQHVFTTKDRRMIIYPCRKGTLLNIVAVHPAEDSGLGGESSWLEGGNVEDLLEVYKDFSPVLIELCRIAEDLKLWSLATRDPPSKFYKGKTVLIGDAAHPMLPHQGQGGGQSFEDAAALGILFPADTTLEDIPRRLELYNQLRYTRAVTVMFMSKVNDERRGTMMEDLRRFVPEAELPPDMFPYLWNDYVIQDAQKALAWGQRTRQIDETLSTANLAKDKFTPFDHSNIPLEKEEWPVIIIGSSMVGKTLGLLLGYHGVKSVSFDRHSKAGAHPRAAGINFRTSEILRQLDLEDFTLEQSGKEFDLNAGMLLVEKLIGGKVIKHLQEHDPEHVKSFTPSNWVWISQRMFEPILGAYADKFNSEQRHGHEVLLYDEQEDHVIVVVKDLTTGNIKKYKTPYVVACDGNRSPTRQKEGISWEGPGVLRNSLGVGFKSDLSPFIGKRMVHGVVYVANKDIGGGFRLENEGKQGIIMVNNVGPRTSFEPGSVTVDNAKDYFYQLSGLTRDQVDPEIVSMNYWTMAAYTAGKLESKGGRVFLAGDSAHTMPPTGGLGGNTGIADAHNLAWKLSYVLSGKASHSLLASYNVERQPIDEFTVNQAYNRFQNRIAMQQPPAPEAPDESIELGFRYPEGGAFVPENNYTVSETYDDPACPSAIPGSRFPHSYIQETEGSGKTISTIDLVKQNFLLITIDADSPWTRAASQSPVTLDVYTLNAESSPYRDPVGGVKKKCRLQRGEAILVRPDGFIAWRGARAEDGHEQQLIDGLVAILGK</sequence>